<name>A0A4R4RCW5_9ACTN</name>
<dbReference type="AlphaFoldDB" id="A0A4R4RCW5"/>
<dbReference type="InterPro" id="IPR036388">
    <property type="entry name" value="WH-like_DNA-bd_sf"/>
</dbReference>
<dbReference type="Proteomes" id="UP000295621">
    <property type="component" value="Unassembled WGS sequence"/>
</dbReference>
<dbReference type="Gene3D" id="1.10.10.10">
    <property type="entry name" value="Winged helix-like DNA-binding domain superfamily/Winged helix DNA-binding domain"/>
    <property type="match status" value="1"/>
</dbReference>
<dbReference type="InterPro" id="IPR011991">
    <property type="entry name" value="ArsR-like_HTH"/>
</dbReference>
<feature type="domain" description="HTH arsR-type" evidence="4">
    <location>
        <begin position="242"/>
        <end position="317"/>
    </location>
</feature>
<comment type="caution">
    <text evidence="5">The sequence shown here is derived from an EMBL/GenBank/DDBJ whole genome shotgun (WGS) entry which is preliminary data.</text>
</comment>
<reference evidence="5 6" key="1">
    <citation type="submission" date="2019-02" db="EMBL/GenBank/DDBJ databases">
        <title>Draft genome sequences of novel Actinobacteria.</title>
        <authorList>
            <person name="Sahin N."/>
            <person name="Ay H."/>
            <person name="Saygin H."/>
        </authorList>
    </citation>
    <scope>NUCLEOTIDE SEQUENCE [LARGE SCALE GENOMIC DNA]</scope>
    <source>
        <strain evidence="5 6">KC603</strain>
    </source>
</reference>
<dbReference type="PANTHER" id="PTHR43132:SF8">
    <property type="entry name" value="HTH-TYPE TRANSCRIPTIONAL REGULATOR KMTR"/>
    <property type="match status" value="1"/>
</dbReference>
<dbReference type="PANTHER" id="PTHR43132">
    <property type="entry name" value="ARSENICAL RESISTANCE OPERON REPRESSOR ARSR-RELATED"/>
    <property type="match status" value="1"/>
</dbReference>
<organism evidence="5 6">
    <name type="scientific">Jiangella ureilytica</name>
    <dbReference type="NCBI Taxonomy" id="2530374"/>
    <lineage>
        <taxon>Bacteria</taxon>
        <taxon>Bacillati</taxon>
        <taxon>Actinomycetota</taxon>
        <taxon>Actinomycetes</taxon>
        <taxon>Jiangellales</taxon>
        <taxon>Jiangellaceae</taxon>
        <taxon>Jiangella</taxon>
    </lineage>
</organism>
<keyword evidence="2" id="KW-0238">DNA-binding</keyword>
<sequence length="322" mass="34839">MTGVRDMLRLRMSVDDIARIRLAAPGLCELPVSLQALQLVGHPYRRMWRSEAGRLPQQAGRLWELVPAQGDVPLFLAPETVDDIDEAIDIVQSTPAARIRAEVTAGRATRLSAWVEDLCRGRTQARHDLGVAMRAYHDHVMAPLSPVHTRVVTAELSHRTREIATEGIATMLNSLHPAVRWRAGVLEVAGPVHADIDLGGRGLRVMPSVWPRPGLALEWSQPTLVYPVPYATWLAEASAGYDGAKAALGATRATVLQTLVDEHTTTSLARAVALSPSSASVHASALRRAGLVASRRRGKTVRHSLTPLGLDVVTASRGRALL</sequence>
<dbReference type="InterPro" id="IPR001845">
    <property type="entry name" value="HTH_ArsR_DNA-bd_dom"/>
</dbReference>
<dbReference type="SUPFAM" id="SSF46785">
    <property type="entry name" value="Winged helix' DNA-binding domain"/>
    <property type="match status" value="1"/>
</dbReference>
<dbReference type="InterPro" id="IPR036390">
    <property type="entry name" value="WH_DNA-bd_sf"/>
</dbReference>
<keyword evidence="6" id="KW-1185">Reference proteome</keyword>
<protein>
    <submittedName>
        <fullName evidence="5">Transcriptional regulator</fullName>
    </submittedName>
</protein>
<proteinExistence type="predicted"/>
<evidence type="ECO:0000313" key="6">
    <source>
        <dbReference type="Proteomes" id="UP000295621"/>
    </source>
</evidence>
<dbReference type="EMBL" id="SMKL01000096">
    <property type="protein sequence ID" value="TDC46519.1"/>
    <property type="molecule type" value="Genomic_DNA"/>
</dbReference>
<evidence type="ECO:0000259" key="4">
    <source>
        <dbReference type="SMART" id="SM00418"/>
    </source>
</evidence>
<dbReference type="GO" id="GO:0003700">
    <property type="term" value="F:DNA-binding transcription factor activity"/>
    <property type="evidence" value="ECO:0007669"/>
    <property type="project" value="InterPro"/>
</dbReference>
<keyword evidence="1" id="KW-0805">Transcription regulation</keyword>
<dbReference type="OrthoDB" id="3460651at2"/>
<gene>
    <name evidence="5" type="ORF">E1212_26695</name>
</gene>
<keyword evidence="3" id="KW-0804">Transcription</keyword>
<evidence type="ECO:0000256" key="1">
    <source>
        <dbReference type="ARBA" id="ARBA00023015"/>
    </source>
</evidence>
<evidence type="ECO:0000256" key="2">
    <source>
        <dbReference type="ARBA" id="ARBA00023125"/>
    </source>
</evidence>
<accession>A0A4R4RCW5</accession>
<evidence type="ECO:0000313" key="5">
    <source>
        <dbReference type="EMBL" id="TDC46519.1"/>
    </source>
</evidence>
<dbReference type="SMART" id="SM00418">
    <property type="entry name" value="HTH_ARSR"/>
    <property type="match status" value="1"/>
</dbReference>
<evidence type="ECO:0000256" key="3">
    <source>
        <dbReference type="ARBA" id="ARBA00023163"/>
    </source>
</evidence>
<dbReference type="InterPro" id="IPR051011">
    <property type="entry name" value="Metal_resp_trans_reg"/>
</dbReference>
<dbReference type="CDD" id="cd00090">
    <property type="entry name" value="HTH_ARSR"/>
    <property type="match status" value="1"/>
</dbReference>
<dbReference type="GO" id="GO:0003677">
    <property type="term" value="F:DNA binding"/>
    <property type="evidence" value="ECO:0007669"/>
    <property type="project" value="UniProtKB-KW"/>
</dbReference>